<gene>
    <name evidence="2" type="ORF">FWILDA_LOCUS19435</name>
</gene>
<protein>
    <submittedName>
        <fullName evidence="2">18297_t:CDS:1</fullName>
    </submittedName>
</protein>
<keyword evidence="3" id="KW-1185">Reference proteome</keyword>
<feature type="compositionally biased region" description="Polar residues" evidence="1">
    <location>
        <begin position="69"/>
        <end position="79"/>
    </location>
</feature>
<name>A0A9W4TAN7_9GLOM</name>
<organism evidence="2 3">
    <name type="scientific">Funneliformis geosporum</name>
    <dbReference type="NCBI Taxonomy" id="1117311"/>
    <lineage>
        <taxon>Eukaryota</taxon>
        <taxon>Fungi</taxon>
        <taxon>Fungi incertae sedis</taxon>
        <taxon>Mucoromycota</taxon>
        <taxon>Glomeromycotina</taxon>
        <taxon>Glomeromycetes</taxon>
        <taxon>Glomerales</taxon>
        <taxon>Glomeraceae</taxon>
        <taxon>Funneliformis</taxon>
    </lineage>
</organism>
<feature type="compositionally biased region" description="Basic residues" evidence="1">
    <location>
        <begin position="7"/>
        <end position="20"/>
    </location>
</feature>
<dbReference type="AlphaFoldDB" id="A0A9W4TAN7"/>
<proteinExistence type="predicted"/>
<dbReference type="EMBL" id="CAMKVN010023526">
    <property type="protein sequence ID" value="CAI2200165.1"/>
    <property type="molecule type" value="Genomic_DNA"/>
</dbReference>
<evidence type="ECO:0000313" key="2">
    <source>
        <dbReference type="EMBL" id="CAI2200165.1"/>
    </source>
</evidence>
<feature type="region of interest" description="Disordered" evidence="1">
    <location>
        <begin position="1"/>
        <end position="79"/>
    </location>
</feature>
<comment type="caution">
    <text evidence="2">The sequence shown here is derived from an EMBL/GenBank/DDBJ whole genome shotgun (WGS) entry which is preliminary data.</text>
</comment>
<evidence type="ECO:0000313" key="3">
    <source>
        <dbReference type="Proteomes" id="UP001153678"/>
    </source>
</evidence>
<feature type="non-terminal residue" evidence="2">
    <location>
        <position position="79"/>
    </location>
</feature>
<reference evidence="2" key="1">
    <citation type="submission" date="2022-08" db="EMBL/GenBank/DDBJ databases">
        <authorList>
            <person name="Kallberg Y."/>
            <person name="Tangrot J."/>
            <person name="Rosling A."/>
        </authorList>
    </citation>
    <scope>NUCLEOTIDE SEQUENCE</scope>
    <source>
        <strain evidence="2">Wild A</strain>
    </source>
</reference>
<sequence>VLDQRSSSRRSQSRSNQRGRTRSESPAHNPSPAHPLPRNEDDDAENLGNIGGSNTTAEIVQPPSYEVATGNQPSNSADD</sequence>
<accession>A0A9W4TAN7</accession>
<dbReference type="Proteomes" id="UP001153678">
    <property type="component" value="Unassembled WGS sequence"/>
</dbReference>
<feature type="non-terminal residue" evidence="2">
    <location>
        <position position="1"/>
    </location>
</feature>
<evidence type="ECO:0000256" key="1">
    <source>
        <dbReference type="SAM" id="MobiDB-lite"/>
    </source>
</evidence>